<evidence type="ECO:0000313" key="1">
    <source>
        <dbReference type="Proteomes" id="UP000504637"/>
    </source>
</evidence>
<name>A0A6J3LZP0_9PEZI</name>
<dbReference type="Proteomes" id="UP000504637">
    <property type="component" value="Unplaced"/>
</dbReference>
<reference evidence="2" key="1">
    <citation type="submission" date="2020-01" db="EMBL/GenBank/DDBJ databases">
        <authorList>
            <consortium name="DOE Joint Genome Institute"/>
            <person name="Haridas S."/>
            <person name="Albert R."/>
            <person name="Binder M."/>
            <person name="Bloem J."/>
            <person name="Labutti K."/>
            <person name="Salamov A."/>
            <person name="Andreopoulos B."/>
            <person name="Baker S.E."/>
            <person name="Barry K."/>
            <person name="Bills G."/>
            <person name="Bluhm B.H."/>
            <person name="Cannon C."/>
            <person name="Castanera R."/>
            <person name="Culley D.E."/>
            <person name="Daum C."/>
            <person name="Ezra D."/>
            <person name="Gonzalez J.B."/>
            <person name="Henrissat B."/>
            <person name="Kuo A."/>
            <person name="Liang C."/>
            <person name="Lipzen A."/>
            <person name="Lutzoni F."/>
            <person name="Magnuson J."/>
            <person name="Mondo S."/>
            <person name="Nolan M."/>
            <person name="Ohm R."/>
            <person name="Pangilinan J."/>
            <person name="Park H.-J."/>
            <person name="Ramirez L."/>
            <person name="Alfaro M."/>
            <person name="Sun H."/>
            <person name="Tritt A."/>
            <person name="Yoshinaga Y."/>
            <person name="Zwiers L.-H."/>
            <person name="Turgeon B.G."/>
            <person name="Goodwin S.B."/>
            <person name="Spatafora J.W."/>
            <person name="Crous P.W."/>
            <person name="Grigoriev I.V."/>
        </authorList>
    </citation>
    <scope>NUCLEOTIDE SEQUENCE</scope>
    <source>
        <strain evidence="2">CBS 342.82</strain>
    </source>
</reference>
<gene>
    <name evidence="2" type="ORF">K489DRAFT_270336</name>
</gene>
<evidence type="ECO:0000313" key="2">
    <source>
        <dbReference type="RefSeq" id="XP_033458296.1"/>
    </source>
</evidence>
<dbReference type="RefSeq" id="XP_033458296.1">
    <property type="nucleotide sequence ID" value="XM_033600114.1"/>
</dbReference>
<accession>A0A6J3LZP0</accession>
<dbReference type="GeneID" id="54357914"/>
<reference evidence="2" key="3">
    <citation type="submission" date="2025-08" db="UniProtKB">
        <authorList>
            <consortium name="RefSeq"/>
        </authorList>
    </citation>
    <scope>IDENTIFICATION</scope>
    <source>
        <strain evidence="2">CBS 342.82</strain>
    </source>
</reference>
<reference evidence="2" key="2">
    <citation type="submission" date="2020-04" db="EMBL/GenBank/DDBJ databases">
        <authorList>
            <consortium name="NCBI Genome Project"/>
        </authorList>
    </citation>
    <scope>NUCLEOTIDE SEQUENCE</scope>
    <source>
        <strain evidence="2">CBS 342.82</strain>
    </source>
</reference>
<organism evidence="2">
    <name type="scientific">Dissoconium aciculare CBS 342.82</name>
    <dbReference type="NCBI Taxonomy" id="1314786"/>
    <lineage>
        <taxon>Eukaryota</taxon>
        <taxon>Fungi</taxon>
        <taxon>Dikarya</taxon>
        <taxon>Ascomycota</taxon>
        <taxon>Pezizomycotina</taxon>
        <taxon>Dothideomycetes</taxon>
        <taxon>Dothideomycetidae</taxon>
        <taxon>Mycosphaerellales</taxon>
        <taxon>Dissoconiaceae</taxon>
        <taxon>Dissoconium</taxon>
    </lineage>
</organism>
<sequence length="191" mass="20787">MDSSRCASGDKQSVNIPQWESGTKKILSLARAHAKDLPSVDHHSLCAVGFFVSLLRADWRMVVRSGDWLGGPAGREGGKNTTLLCNDRWNCGMSTCGCHMQVETSVGSQAAAAARMDGRAVAVVGEHLSAVDRATVCTVVVWDGLFHRDISARIIINSCREEVHDNKRSRLLKLFKEVGEGHNHQGAYEEG</sequence>
<protein>
    <submittedName>
        <fullName evidence="2">Uncharacterized protein</fullName>
    </submittedName>
</protein>
<keyword evidence="1" id="KW-1185">Reference proteome</keyword>
<dbReference type="AlphaFoldDB" id="A0A6J3LZP0"/>
<proteinExistence type="predicted"/>